<keyword evidence="3" id="KW-0560">Oxidoreductase</keyword>
<keyword evidence="4" id="KW-1185">Reference proteome</keyword>
<protein>
    <submittedName>
        <fullName evidence="3">Probable indole-3-pyruvate monooxygenase YUCCA10</fullName>
    </submittedName>
</protein>
<dbReference type="InterPro" id="IPR025558">
    <property type="entry name" value="DUF4283"/>
</dbReference>
<sequence>MSTRGSNSSNPFGEHMSTEFHLKREAVESAYDSLRKRLYTYAFRGDEISLNMEKGFLNRRGVKEKDTKATVSYTLSRRSGVDPSLSMVVFDEPHANVNDDDGAHDAKLMLKLLIYTRRNTRVIQLIHSCDVNTGIQKHMQLVNANVRPTSYATLLKGDTSKVNFRSLDSDKPINAKAEVKIPNASILDVHSRFGFSLYGYFMGKKVAFPFPSIEGMNGVLENGPWFIQSAPIILKKWTPNVNLLKDDLNSVSIWVKLHYIPIVAFNTDGFSVMVTKLGNPIMLDSYTSFMCLQSWGRMDYARALIDIRANQELKEDMVIAIPNVEDNREVLHTVRMEYEWEPPRCDVCMVFGHEYMLCPKRPVEKPKKQHTNHDGFQHPSSYHEGDELGLNKGSSNSRKKVIQYVAGLAYGSPSNTPLVTRIIELESHMIEGMLVLLDEDGKPLKSSKSMLPSSSNEVSTKVNDLVNEDNDRKWK</sequence>
<name>A0ABQ5EU37_9ASTR</name>
<dbReference type="EMBL" id="BQNB010016637">
    <property type="protein sequence ID" value="GJT54012.1"/>
    <property type="molecule type" value="Genomic_DNA"/>
</dbReference>
<keyword evidence="3" id="KW-0503">Monooxygenase</keyword>
<comment type="caution">
    <text evidence="3">The sequence shown here is derived from an EMBL/GenBank/DDBJ whole genome shotgun (WGS) entry which is preliminary data.</text>
</comment>
<feature type="region of interest" description="Disordered" evidence="1">
    <location>
        <begin position="444"/>
        <end position="475"/>
    </location>
</feature>
<dbReference type="Proteomes" id="UP001151760">
    <property type="component" value="Unassembled WGS sequence"/>
</dbReference>
<feature type="domain" description="DUF4283" evidence="2">
    <location>
        <begin position="203"/>
        <end position="243"/>
    </location>
</feature>
<dbReference type="PANTHER" id="PTHR31286">
    <property type="entry name" value="GLYCINE-RICH CELL WALL STRUCTURAL PROTEIN 1.8-LIKE"/>
    <property type="match status" value="1"/>
</dbReference>
<evidence type="ECO:0000256" key="1">
    <source>
        <dbReference type="SAM" id="MobiDB-lite"/>
    </source>
</evidence>
<feature type="non-terminal residue" evidence="3">
    <location>
        <position position="475"/>
    </location>
</feature>
<evidence type="ECO:0000313" key="4">
    <source>
        <dbReference type="Proteomes" id="UP001151760"/>
    </source>
</evidence>
<dbReference type="InterPro" id="IPR040256">
    <property type="entry name" value="At4g02000-like"/>
</dbReference>
<reference evidence="3" key="2">
    <citation type="submission" date="2022-01" db="EMBL/GenBank/DDBJ databases">
        <authorList>
            <person name="Yamashiro T."/>
            <person name="Shiraishi A."/>
            <person name="Satake H."/>
            <person name="Nakayama K."/>
        </authorList>
    </citation>
    <scope>NUCLEOTIDE SEQUENCE</scope>
</reference>
<proteinExistence type="predicted"/>
<gene>
    <name evidence="3" type="ORF">Tco_0989066</name>
</gene>
<feature type="compositionally biased region" description="Low complexity" evidence="1">
    <location>
        <begin position="444"/>
        <end position="455"/>
    </location>
</feature>
<feature type="region of interest" description="Disordered" evidence="1">
    <location>
        <begin position="364"/>
        <end position="383"/>
    </location>
</feature>
<reference evidence="3" key="1">
    <citation type="journal article" date="2022" name="Int. J. Mol. Sci.">
        <title>Draft Genome of Tanacetum Coccineum: Genomic Comparison of Closely Related Tanacetum-Family Plants.</title>
        <authorList>
            <person name="Yamashiro T."/>
            <person name="Shiraishi A."/>
            <person name="Nakayama K."/>
            <person name="Satake H."/>
        </authorList>
    </citation>
    <scope>NUCLEOTIDE SEQUENCE</scope>
</reference>
<dbReference type="GO" id="GO:0004497">
    <property type="term" value="F:monooxygenase activity"/>
    <property type="evidence" value="ECO:0007669"/>
    <property type="project" value="UniProtKB-KW"/>
</dbReference>
<evidence type="ECO:0000259" key="2">
    <source>
        <dbReference type="Pfam" id="PF14111"/>
    </source>
</evidence>
<organism evidence="3 4">
    <name type="scientific">Tanacetum coccineum</name>
    <dbReference type="NCBI Taxonomy" id="301880"/>
    <lineage>
        <taxon>Eukaryota</taxon>
        <taxon>Viridiplantae</taxon>
        <taxon>Streptophyta</taxon>
        <taxon>Embryophyta</taxon>
        <taxon>Tracheophyta</taxon>
        <taxon>Spermatophyta</taxon>
        <taxon>Magnoliopsida</taxon>
        <taxon>eudicotyledons</taxon>
        <taxon>Gunneridae</taxon>
        <taxon>Pentapetalae</taxon>
        <taxon>asterids</taxon>
        <taxon>campanulids</taxon>
        <taxon>Asterales</taxon>
        <taxon>Asteraceae</taxon>
        <taxon>Asteroideae</taxon>
        <taxon>Anthemideae</taxon>
        <taxon>Anthemidinae</taxon>
        <taxon>Tanacetum</taxon>
    </lineage>
</organism>
<dbReference type="Pfam" id="PF14111">
    <property type="entry name" value="DUF4283"/>
    <property type="match status" value="1"/>
</dbReference>
<dbReference type="PANTHER" id="PTHR31286:SF99">
    <property type="entry name" value="DUF4283 DOMAIN-CONTAINING PROTEIN"/>
    <property type="match status" value="1"/>
</dbReference>
<evidence type="ECO:0000313" key="3">
    <source>
        <dbReference type="EMBL" id="GJT54012.1"/>
    </source>
</evidence>
<accession>A0ABQ5EU37</accession>